<gene>
    <name evidence="1" type="ORF">SAMN05443248_3544</name>
</gene>
<protein>
    <submittedName>
        <fullName evidence="1">Phage virion morphogenesis (Putative tail completion) protein</fullName>
    </submittedName>
</protein>
<dbReference type="EMBL" id="LT670817">
    <property type="protein sequence ID" value="SHH06219.1"/>
    <property type="molecule type" value="Genomic_DNA"/>
</dbReference>
<reference evidence="1 2" key="1">
    <citation type="submission" date="2016-11" db="EMBL/GenBank/DDBJ databases">
        <authorList>
            <person name="Jaros S."/>
            <person name="Januszkiewicz K."/>
            <person name="Wedrychowicz H."/>
        </authorList>
    </citation>
    <scope>NUCLEOTIDE SEQUENCE [LARGE SCALE GENOMIC DNA]</scope>
    <source>
        <strain evidence="1 2">GAS138</strain>
    </source>
</reference>
<dbReference type="AlphaFoldDB" id="A0A1M5PXM9"/>
<accession>A0A1M5PXM9</accession>
<organism evidence="1 2">
    <name type="scientific">Bradyrhizobium erythrophlei</name>
    <dbReference type="NCBI Taxonomy" id="1437360"/>
    <lineage>
        <taxon>Bacteria</taxon>
        <taxon>Pseudomonadati</taxon>
        <taxon>Pseudomonadota</taxon>
        <taxon>Alphaproteobacteria</taxon>
        <taxon>Hyphomicrobiales</taxon>
        <taxon>Nitrobacteraceae</taxon>
        <taxon>Bradyrhizobium</taxon>
    </lineage>
</organism>
<sequence>MAEVKIEIDAMGLAVLNRRLNKLLHKAKNLEPVWEDAADYMVRSTVNRILRTKTGPDGERWAALSDLTIQLKGHDRQLFESGDLYRSVHVEDVSKEGFAIAADSDHASFMQDGVNTVRGKYRSKKPSPQVPARPFMGFSDQNVREISKMLREYLAEGGD</sequence>
<evidence type="ECO:0000313" key="1">
    <source>
        <dbReference type="EMBL" id="SHH06219.1"/>
    </source>
</evidence>
<dbReference type="RefSeq" id="WP_079602524.1">
    <property type="nucleotide sequence ID" value="NZ_LT670817.1"/>
</dbReference>
<dbReference type="Proteomes" id="UP000189796">
    <property type="component" value="Chromosome I"/>
</dbReference>
<dbReference type="InterPro" id="IPR006522">
    <property type="entry name" value="Phage_virion_morphogenesis"/>
</dbReference>
<dbReference type="Pfam" id="PF05069">
    <property type="entry name" value="Phage_tail_S"/>
    <property type="match status" value="1"/>
</dbReference>
<proteinExistence type="predicted"/>
<name>A0A1M5PXM9_9BRAD</name>
<dbReference type="OrthoDB" id="2081253at2"/>
<evidence type="ECO:0000313" key="2">
    <source>
        <dbReference type="Proteomes" id="UP000189796"/>
    </source>
</evidence>